<sequence>MRHCPYCVVIVRETDERCPLCGKPTVQGEIQRTETQHIPGATEYPSFRSGKEKQAVQEEVPDSKMTRKIAVELVSVFFGIALVVTVLANLFAEHRLSWSLYAGVGILMLWLVICIPLILKKYPWIIFAVLGPSIPLLIFMLDVLDGHITWYLNYGLPITLLAELCLTLGALFIGISRRKGLNVFAIILLAVSLFCLGLEIIIDLNLIHRIALDWSVVVSFVCVPMAGLLFYLHYRIMKKASLRKLFRL</sequence>
<proteinExistence type="predicted"/>
<gene>
    <name evidence="2" type="ORF">ENS59_12445</name>
</gene>
<organism evidence="2">
    <name type="scientific">Gracilinema caldarium</name>
    <dbReference type="NCBI Taxonomy" id="215591"/>
    <lineage>
        <taxon>Bacteria</taxon>
        <taxon>Pseudomonadati</taxon>
        <taxon>Spirochaetota</taxon>
        <taxon>Spirochaetia</taxon>
        <taxon>Spirochaetales</taxon>
        <taxon>Breznakiellaceae</taxon>
        <taxon>Gracilinema</taxon>
    </lineage>
</organism>
<accession>A0A7C3EEK9</accession>
<keyword evidence="1" id="KW-0812">Transmembrane</keyword>
<dbReference type="AlphaFoldDB" id="A0A7C3EEK9"/>
<name>A0A7C3EEK9_9SPIR</name>
<comment type="caution">
    <text evidence="2">The sequence shown here is derived from an EMBL/GenBank/DDBJ whole genome shotgun (WGS) entry which is preliminary data.</text>
</comment>
<feature type="transmembrane region" description="Helical" evidence="1">
    <location>
        <begin position="214"/>
        <end position="234"/>
    </location>
</feature>
<evidence type="ECO:0000256" key="1">
    <source>
        <dbReference type="SAM" id="Phobius"/>
    </source>
</evidence>
<feature type="transmembrane region" description="Helical" evidence="1">
    <location>
        <begin position="124"/>
        <end position="144"/>
    </location>
</feature>
<dbReference type="Pfam" id="PF19845">
    <property type="entry name" value="DUF6320"/>
    <property type="match status" value="1"/>
</dbReference>
<keyword evidence="1" id="KW-0472">Membrane</keyword>
<protein>
    <submittedName>
        <fullName evidence="2">Uncharacterized protein</fullName>
    </submittedName>
</protein>
<feature type="transmembrane region" description="Helical" evidence="1">
    <location>
        <begin position="98"/>
        <end position="119"/>
    </location>
</feature>
<feature type="transmembrane region" description="Helical" evidence="1">
    <location>
        <begin position="73"/>
        <end position="92"/>
    </location>
</feature>
<keyword evidence="1" id="KW-1133">Transmembrane helix</keyword>
<evidence type="ECO:0000313" key="2">
    <source>
        <dbReference type="EMBL" id="HFH30294.1"/>
    </source>
</evidence>
<feature type="transmembrane region" description="Helical" evidence="1">
    <location>
        <begin position="181"/>
        <end position="202"/>
    </location>
</feature>
<dbReference type="EMBL" id="DSVL01000380">
    <property type="protein sequence ID" value="HFH30294.1"/>
    <property type="molecule type" value="Genomic_DNA"/>
</dbReference>
<feature type="transmembrane region" description="Helical" evidence="1">
    <location>
        <begin position="150"/>
        <end position="174"/>
    </location>
</feature>
<reference evidence="2" key="1">
    <citation type="journal article" date="2020" name="mSystems">
        <title>Genome- and Community-Level Interaction Insights into Carbon Utilization and Element Cycling Functions of Hydrothermarchaeota in Hydrothermal Sediment.</title>
        <authorList>
            <person name="Zhou Z."/>
            <person name="Liu Y."/>
            <person name="Xu W."/>
            <person name="Pan J."/>
            <person name="Luo Z.H."/>
            <person name="Li M."/>
        </authorList>
    </citation>
    <scope>NUCLEOTIDE SEQUENCE [LARGE SCALE GENOMIC DNA]</scope>
    <source>
        <strain evidence="2">SpSt-503</strain>
    </source>
</reference>
<dbReference type="InterPro" id="IPR046283">
    <property type="entry name" value="DUF6320"/>
</dbReference>